<reference evidence="1 2" key="1">
    <citation type="journal article" date="2018" name="Evol. Lett.">
        <title>Horizontal gene cluster transfer increased hallucinogenic mushroom diversity.</title>
        <authorList>
            <person name="Reynolds H.T."/>
            <person name="Vijayakumar V."/>
            <person name="Gluck-Thaler E."/>
            <person name="Korotkin H.B."/>
            <person name="Matheny P.B."/>
            <person name="Slot J.C."/>
        </authorList>
    </citation>
    <scope>NUCLEOTIDE SEQUENCE [LARGE SCALE GENOMIC DNA]</scope>
    <source>
        <strain evidence="1 2">SRW20</strain>
    </source>
</reference>
<dbReference type="EMBL" id="NHYE01004506">
    <property type="protein sequence ID" value="PPQ84233.1"/>
    <property type="molecule type" value="Genomic_DNA"/>
</dbReference>
<organism evidence="1 2">
    <name type="scientific">Gymnopilus dilepis</name>
    <dbReference type="NCBI Taxonomy" id="231916"/>
    <lineage>
        <taxon>Eukaryota</taxon>
        <taxon>Fungi</taxon>
        <taxon>Dikarya</taxon>
        <taxon>Basidiomycota</taxon>
        <taxon>Agaricomycotina</taxon>
        <taxon>Agaricomycetes</taxon>
        <taxon>Agaricomycetidae</taxon>
        <taxon>Agaricales</taxon>
        <taxon>Agaricineae</taxon>
        <taxon>Hymenogastraceae</taxon>
        <taxon>Gymnopilus</taxon>
    </lineage>
</organism>
<evidence type="ECO:0000313" key="1">
    <source>
        <dbReference type="EMBL" id="PPQ84233.1"/>
    </source>
</evidence>
<comment type="caution">
    <text evidence="1">The sequence shown here is derived from an EMBL/GenBank/DDBJ whole genome shotgun (WGS) entry which is preliminary data.</text>
</comment>
<feature type="non-terminal residue" evidence="1">
    <location>
        <position position="1"/>
    </location>
</feature>
<dbReference type="AlphaFoldDB" id="A0A409X0D1"/>
<gene>
    <name evidence="1" type="ORF">CVT26_013081</name>
</gene>
<dbReference type="InParanoid" id="A0A409X0D1"/>
<evidence type="ECO:0000313" key="2">
    <source>
        <dbReference type="Proteomes" id="UP000284706"/>
    </source>
</evidence>
<keyword evidence="2" id="KW-1185">Reference proteome</keyword>
<name>A0A409X0D1_9AGAR</name>
<protein>
    <submittedName>
        <fullName evidence="1">Uncharacterized protein</fullName>
    </submittedName>
</protein>
<proteinExistence type="predicted"/>
<sequence>SNLLGLRTCKSFSPKRSYPATAEDFAPNHAVFPRRVTFDPNCELLFSRGFVVNYDFSTDDYHICSYNNPSHCVYRGYEDRFYYHGYRVWHYNYYTPKAIRQRTIQDYYQYFWDSVEDESVSRWGNYSLYDALRVSSKRITNNFSRGH</sequence>
<dbReference type="Proteomes" id="UP000284706">
    <property type="component" value="Unassembled WGS sequence"/>
</dbReference>
<accession>A0A409X0D1</accession>